<dbReference type="Proteomes" id="UP001633002">
    <property type="component" value="Unassembled WGS sequence"/>
</dbReference>
<reference evidence="1 2" key="1">
    <citation type="submission" date="2024-09" db="EMBL/GenBank/DDBJ databases">
        <title>Chromosome-scale assembly of Riccia sorocarpa.</title>
        <authorList>
            <person name="Paukszto L."/>
        </authorList>
    </citation>
    <scope>NUCLEOTIDE SEQUENCE [LARGE SCALE GENOMIC DNA]</scope>
    <source>
        <strain evidence="1">LP-2024</strain>
        <tissue evidence="1">Aerial parts of the thallus</tissue>
    </source>
</reference>
<proteinExistence type="predicted"/>
<gene>
    <name evidence="1" type="ORF">R1sor_005642</name>
</gene>
<evidence type="ECO:0000313" key="2">
    <source>
        <dbReference type="Proteomes" id="UP001633002"/>
    </source>
</evidence>
<dbReference type="EMBL" id="JBJQOH010000003">
    <property type="protein sequence ID" value="KAL3691991.1"/>
    <property type="molecule type" value="Genomic_DNA"/>
</dbReference>
<name>A0ABD3HPE5_9MARC</name>
<evidence type="ECO:0000313" key="1">
    <source>
        <dbReference type="EMBL" id="KAL3691991.1"/>
    </source>
</evidence>
<evidence type="ECO:0008006" key="3">
    <source>
        <dbReference type="Google" id="ProtNLM"/>
    </source>
</evidence>
<comment type="caution">
    <text evidence="1">The sequence shown here is derived from an EMBL/GenBank/DDBJ whole genome shotgun (WGS) entry which is preliminary data.</text>
</comment>
<protein>
    <recommendedName>
        <fullName evidence="3">Reverse transcriptase</fullName>
    </recommendedName>
</protein>
<accession>A0ABD3HPE5</accession>
<organism evidence="1 2">
    <name type="scientific">Riccia sorocarpa</name>
    <dbReference type="NCBI Taxonomy" id="122646"/>
    <lineage>
        <taxon>Eukaryota</taxon>
        <taxon>Viridiplantae</taxon>
        <taxon>Streptophyta</taxon>
        <taxon>Embryophyta</taxon>
        <taxon>Marchantiophyta</taxon>
        <taxon>Marchantiopsida</taxon>
        <taxon>Marchantiidae</taxon>
        <taxon>Marchantiales</taxon>
        <taxon>Ricciaceae</taxon>
        <taxon>Riccia</taxon>
    </lineage>
</organism>
<keyword evidence="2" id="KW-1185">Reference proteome</keyword>
<dbReference type="AlphaFoldDB" id="A0ABD3HPE5"/>
<sequence>MGFSANTIKLIKDVLLPNRDLGLLSGTDVTNDELKDQVRQQYEQRLKHWSFRVLSWSERLIIIRSILRALQGYTLLSLGINKDLTPKKLEFRIECYLSWNKADDTLKLLKKARFSSGLDLQPTGTHRLSFVEFVGNVNIRLLPRESQLLTRLDWEFPPHMARPIQLHMSDGWCWEGPPLHIASTWSPSTHRLKILLHKETKDLPSLMVRWGTVDNPREATVD</sequence>